<evidence type="ECO:0008006" key="3">
    <source>
        <dbReference type="Google" id="ProtNLM"/>
    </source>
</evidence>
<name>A0A3B0VBD9_9ZZZZ</name>
<protein>
    <recommendedName>
        <fullName evidence="3">Lipoprotein</fullName>
    </recommendedName>
</protein>
<organism evidence="2">
    <name type="scientific">hydrothermal vent metagenome</name>
    <dbReference type="NCBI Taxonomy" id="652676"/>
    <lineage>
        <taxon>unclassified sequences</taxon>
        <taxon>metagenomes</taxon>
        <taxon>ecological metagenomes</taxon>
    </lineage>
</organism>
<dbReference type="AlphaFoldDB" id="A0A3B0VBD9"/>
<dbReference type="PROSITE" id="PS51257">
    <property type="entry name" value="PROKAR_LIPOPROTEIN"/>
    <property type="match status" value="1"/>
</dbReference>
<proteinExistence type="predicted"/>
<keyword evidence="1" id="KW-1133">Transmembrane helix</keyword>
<keyword evidence="1" id="KW-0812">Transmembrane</keyword>
<gene>
    <name evidence="2" type="ORF">MNBD_CHLOROFLEXI01-2376</name>
</gene>
<dbReference type="EMBL" id="UOEU01000589">
    <property type="protein sequence ID" value="VAW35517.1"/>
    <property type="molecule type" value="Genomic_DNA"/>
</dbReference>
<evidence type="ECO:0000313" key="2">
    <source>
        <dbReference type="EMBL" id="VAW35517.1"/>
    </source>
</evidence>
<feature type="transmembrane region" description="Helical" evidence="1">
    <location>
        <begin position="6"/>
        <end position="25"/>
    </location>
</feature>
<sequence length="145" mass="16495">MKHKLYIYKSYIALAIGVLIFLGGCEIKSPELTAMLESSASTTQLTTGREVSRRYQDSAKPLLGKPDRPEVRIEYEPINNYTKEDVYDEIVASLDENNWATEEVYIIRSGYYRASLPQDGFSILATVNIQSDRNIVSVRLRTVPR</sequence>
<reference evidence="2" key="1">
    <citation type="submission" date="2018-06" db="EMBL/GenBank/DDBJ databases">
        <authorList>
            <person name="Zhirakovskaya E."/>
        </authorList>
    </citation>
    <scope>NUCLEOTIDE SEQUENCE</scope>
</reference>
<keyword evidence="1" id="KW-0472">Membrane</keyword>
<accession>A0A3B0VBD9</accession>
<evidence type="ECO:0000256" key="1">
    <source>
        <dbReference type="SAM" id="Phobius"/>
    </source>
</evidence>